<evidence type="ECO:0008006" key="4">
    <source>
        <dbReference type="Google" id="ProtNLM"/>
    </source>
</evidence>
<sequence>MGRVRRAGWLLLGVVVGASGCGSPHSDSLPGLGPTVAPPRVSAPAVTDSAHLRSMLLTSAELPPGFTRLDDGSPGNGPTPPDRSRTTPAACAKVLAPVGDQFAGASARGAVHYSDPNFASIDIDAASYPNGGAAPAFSAIQGLLGQCGAYSGTDADGTAVDYRLGGLDQPKTADASVSFQVRTTSDGMSLYSAATVAVVGGTVVQIAETAPQPIDPAALRDLTGKQVRRLQGIAGP</sequence>
<dbReference type="EMBL" id="CP023778">
    <property type="protein sequence ID" value="ATL66950.1"/>
    <property type="molecule type" value="Genomic_DNA"/>
</dbReference>
<evidence type="ECO:0000256" key="1">
    <source>
        <dbReference type="SAM" id="MobiDB-lite"/>
    </source>
</evidence>
<dbReference type="AlphaFoldDB" id="A0A291RHZ6"/>
<proteinExistence type="predicted"/>
<feature type="region of interest" description="Disordered" evidence="1">
    <location>
        <begin position="63"/>
        <end position="87"/>
    </location>
</feature>
<evidence type="ECO:0000313" key="2">
    <source>
        <dbReference type="EMBL" id="ATL66950.1"/>
    </source>
</evidence>
<name>A0A291RHZ6_9NOCA</name>
<dbReference type="PROSITE" id="PS51257">
    <property type="entry name" value="PROKAR_LIPOPROTEIN"/>
    <property type="match status" value="1"/>
</dbReference>
<protein>
    <recommendedName>
        <fullName evidence="4">Sensor domain-containing protein</fullName>
    </recommendedName>
</protein>
<dbReference type="KEGG" id="ntp:CRH09_12790"/>
<evidence type="ECO:0000313" key="3">
    <source>
        <dbReference type="Proteomes" id="UP000221961"/>
    </source>
</evidence>
<organism evidence="2 3">
    <name type="scientific">Nocardia terpenica</name>
    <dbReference type="NCBI Taxonomy" id="455432"/>
    <lineage>
        <taxon>Bacteria</taxon>
        <taxon>Bacillati</taxon>
        <taxon>Actinomycetota</taxon>
        <taxon>Actinomycetes</taxon>
        <taxon>Mycobacteriales</taxon>
        <taxon>Nocardiaceae</taxon>
        <taxon>Nocardia</taxon>
    </lineage>
</organism>
<reference evidence="2 3" key="1">
    <citation type="submission" date="2017-10" db="EMBL/GenBank/DDBJ databases">
        <title>Comparative genomics between pathogenic Norcardia.</title>
        <authorList>
            <person name="Zeng L."/>
        </authorList>
    </citation>
    <scope>NUCLEOTIDE SEQUENCE [LARGE SCALE GENOMIC DNA]</scope>
    <source>
        <strain evidence="2 3">NC_YFY_NT001</strain>
    </source>
</reference>
<gene>
    <name evidence="2" type="ORF">CRH09_12790</name>
</gene>
<accession>A0A291RHZ6</accession>
<dbReference type="Proteomes" id="UP000221961">
    <property type="component" value="Chromosome"/>
</dbReference>